<feature type="transmembrane region" description="Helical" evidence="1">
    <location>
        <begin position="49"/>
        <end position="66"/>
    </location>
</feature>
<keyword evidence="1" id="KW-0472">Membrane</keyword>
<dbReference type="AlphaFoldDB" id="A0A0M0BQJ2"/>
<evidence type="ECO:0000313" key="2">
    <source>
        <dbReference type="EMBL" id="KON30486.1"/>
    </source>
</evidence>
<gene>
    <name evidence="2" type="ORF">AC477_04895</name>
</gene>
<keyword evidence="1" id="KW-1133">Transmembrane helix</keyword>
<dbReference type="EMBL" id="LFWU01000123">
    <property type="protein sequence ID" value="KON30486.1"/>
    <property type="molecule type" value="Genomic_DNA"/>
</dbReference>
<sequence>NKMAKISFNLIPWLITIALTISGGYFIIQSLFPGRWLGSIGQILNSQQLIMGTSLILGAIITFSLWCLPDSNPEINGIK</sequence>
<feature type="non-terminal residue" evidence="2">
    <location>
        <position position="1"/>
    </location>
</feature>
<evidence type="ECO:0000256" key="1">
    <source>
        <dbReference type="SAM" id="Phobius"/>
    </source>
</evidence>
<dbReference type="Proteomes" id="UP000037237">
    <property type="component" value="Unassembled WGS sequence"/>
</dbReference>
<keyword evidence="1" id="KW-0812">Transmembrane</keyword>
<feature type="transmembrane region" description="Helical" evidence="1">
    <location>
        <begin position="6"/>
        <end position="28"/>
    </location>
</feature>
<name>A0A0M0BQJ2_9ARCH</name>
<protein>
    <submittedName>
        <fullName evidence="2">Uncharacterized protein</fullName>
    </submittedName>
</protein>
<comment type="caution">
    <text evidence="2">The sequence shown here is derived from an EMBL/GenBank/DDBJ whole genome shotgun (WGS) entry which is preliminary data.</text>
</comment>
<organism evidence="2 3">
    <name type="scientific">miscellaneous Crenarchaeota group-1 archaeon SG8-32-1</name>
    <dbReference type="NCBI Taxonomy" id="1685124"/>
    <lineage>
        <taxon>Archaea</taxon>
        <taxon>Candidatus Bathyarchaeota</taxon>
        <taxon>MCG-1</taxon>
    </lineage>
</organism>
<evidence type="ECO:0000313" key="3">
    <source>
        <dbReference type="Proteomes" id="UP000037237"/>
    </source>
</evidence>
<proteinExistence type="predicted"/>
<accession>A0A0M0BQJ2</accession>
<reference evidence="2 3" key="1">
    <citation type="submission" date="2015-06" db="EMBL/GenBank/DDBJ databases">
        <title>New insights into the roles of widespread benthic archaea in carbon and nitrogen cycling.</title>
        <authorList>
            <person name="Lazar C.S."/>
            <person name="Baker B.J."/>
            <person name="Seitz K.W."/>
            <person name="Hyde A.S."/>
            <person name="Dick G.J."/>
            <person name="Hinrichs K.-U."/>
            <person name="Teske A.P."/>
        </authorList>
    </citation>
    <scope>NUCLEOTIDE SEQUENCE [LARGE SCALE GENOMIC DNA]</scope>
    <source>
        <strain evidence="2">SG8-32-1</strain>
    </source>
</reference>